<dbReference type="AlphaFoldDB" id="A0A5J4UVE3"/>
<accession>A0A5J4UVE3</accession>
<proteinExistence type="predicted"/>
<comment type="caution">
    <text evidence="1">The sequence shown here is derived from an EMBL/GenBank/DDBJ whole genome shotgun (WGS) entry which is preliminary data.</text>
</comment>
<reference evidence="1 2" key="1">
    <citation type="submission" date="2019-03" db="EMBL/GenBank/DDBJ databases">
        <title>Single cell metagenomics reveals metabolic interactions within the superorganism composed of flagellate Streblomastix strix and complex community of Bacteroidetes bacteria on its surface.</title>
        <authorList>
            <person name="Treitli S.C."/>
            <person name="Kolisko M."/>
            <person name="Husnik F."/>
            <person name="Keeling P."/>
            <person name="Hampl V."/>
        </authorList>
    </citation>
    <scope>NUCLEOTIDE SEQUENCE [LARGE SCALE GENOMIC DNA]</scope>
    <source>
        <strain evidence="1">ST1C</strain>
    </source>
</reference>
<gene>
    <name evidence="1" type="ORF">EZS28_030034</name>
</gene>
<sequence>MPVSLLGKSQNAPELLSTTIDEFYADIMKSTEDPIFNLCTFKDIHISRSKNPNLRGNCFRVFDQLFFITQRKIASGPSYFTPANTVSSITITALNEFLIIGFVDTGI</sequence>
<organism evidence="1 2">
    <name type="scientific">Streblomastix strix</name>
    <dbReference type="NCBI Taxonomy" id="222440"/>
    <lineage>
        <taxon>Eukaryota</taxon>
        <taxon>Metamonada</taxon>
        <taxon>Preaxostyla</taxon>
        <taxon>Oxymonadida</taxon>
        <taxon>Streblomastigidae</taxon>
        <taxon>Streblomastix</taxon>
    </lineage>
</organism>
<evidence type="ECO:0000313" key="1">
    <source>
        <dbReference type="EMBL" id="KAA6374439.1"/>
    </source>
</evidence>
<dbReference type="EMBL" id="SNRW01011980">
    <property type="protein sequence ID" value="KAA6374439.1"/>
    <property type="molecule type" value="Genomic_DNA"/>
</dbReference>
<evidence type="ECO:0000313" key="2">
    <source>
        <dbReference type="Proteomes" id="UP000324800"/>
    </source>
</evidence>
<dbReference type="Proteomes" id="UP000324800">
    <property type="component" value="Unassembled WGS sequence"/>
</dbReference>
<protein>
    <submittedName>
        <fullName evidence="1">Uncharacterized protein</fullName>
    </submittedName>
</protein>
<name>A0A5J4UVE3_9EUKA</name>